<dbReference type="Proteomes" id="UP000740926">
    <property type="component" value="Unassembled WGS sequence"/>
</dbReference>
<gene>
    <name evidence="2" type="ORF">G6F50_014337</name>
</gene>
<proteinExistence type="predicted"/>
<keyword evidence="3" id="KW-1185">Reference proteome</keyword>
<dbReference type="GO" id="GO:0030234">
    <property type="term" value="F:enzyme regulator activity"/>
    <property type="evidence" value="ECO:0007669"/>
    <property type="project" value="TreeGrafter"/>
</dbReference>
<protein>
    <submittedName>
        <fullName evidence="2">Uncharacterized protein</fullName>
    </submittedName>
</protein>
<dbReference type="Pfam" id="PF04348">
    <property type="entry name" value="LppC"/>
    <property type="match status" value="1"/>
</dbReference>
<comment type="caution">
    <text evidence="2">The sequence shown here is derived from an EMBL/GenBank/DDBJ whole genome shotgun (WGS) entry which is preliminary data.</text>
</comment>
<evidence type="ECO:0000313" key="2">
    <source>
        <dbReference type="EMBL" id="KAG1540608.1"/>
    </source>
</evidence>
<evidence type="ECO:0000256" key="1">
    <source>
        <dbReference type="ARBA" id="ARBA00023136"/>
    </source>
</evidence>
<dbReference type="PANTHER" id="PTHR38038:SF1">
    <property type="entry name" value="PENICILLIN-BINDING PROTEIN ACTIVATOR LPOA"/>
    <property type="match status" value="1"/>
</dbReference>
<reference evidence="2 3" key="1">
    <citation type="journal article" date="2020" name="Microb. Genom.">
        <title>Genetic diversity of clinical and environmental Mucorales isolates obtained from an investigation of mucormycosis cases among solid organ transplant recipients.</title>
        <authorList>
            <person name="Nguyen M.H."/>
            <person name="Kaul D."/>
            <person name="Muto C."/>
            <person name="Cheng S.J."/>
            <person name="Richter R.A."/>
            <person name="Bruno V.M."/>
            <person name="Liu G."/>
            <person name="Beyhan S."/>
            <person name="Sundermann A.J."/>
            <person name="Mounaud S."/>
            <person name="Pasculle A.W."/>
            <person name="Nierman W.C."/>
            <person name="Driscoll E."/>
            <person name="Cumbie R."/>
            <person name="Clancy C.J."/>
            <person name="Dupont C.L."/>
        </authorList>
    </citation>
    <scope>NUCLEOTIDE SEQUENCE [LARGE SCALE GENOMIC DNA]</scope>
    <source>
        <strain evidence="2 3">GL24</strain>
    </source>
</reference>
<keyword evidence="1" id="KW-0472">Membrane</keyword>
<dbReference type="Gene3D" id="3.40.50.2300">
    <property type="match status" value="1"/>
</dbReference>
<evidence type="ECO:0000313" key="3">
    <source>
        <dbReference type="Proteomes" id="UP000740926"/>
    </source>
</evidence>
<organism evidence="2 3">
    <name type="scientific">Rhizopus delemar</name>
    <dbReference type="NCBI Taxonomy" id="936053"/>
    <lineage>
        <taxon>Eukaryota</taxon>
        <taxon>Fungi</taxon>
        <taxon>Fungi incertae sedis</taxon>
        <taxon>Mucoromycota</taxon>
        <taxon>Mucoromycotina</taxon>
        <taxon>Mucoromycetes</taxon>
        <taxon>Mucorales</taxon>
        <taxon>Mucorineae</taxon>
        <taxon>Rhizopodaceae</taxon>
        <taxon>Rhizopus</taxon>
    </lineage>
</organism>
<dbReference type="EMBL" id="JAANIU010006697">
    <property type="protein sequence ID" value="KAG1540608.1"/>
    <property type="molecule type" value="Genomic_DNA"/>
</dbReference>
<dbReference type="InterPro" id="IPR007443">
    <property type="entry name" value="LpoA"/>
</dbReference>
<name>A0A9P6Y6J3_9FUNG</name>
<dbReference type="PANTHER" id="PTHR38038">
    <property type="entry name" value="PENICILLIN-BINDING PROTEIN ACTIVATOR LPOA"/>
    <property type="match status" value="1"/>
</dbReference>
<sequence length="137" mass="14016">MRSARLLAPQLALAGAGGATRVGTSQLTVGSGKVEEDVALDGIVYPNEAWNVRSVSGLPSASQVASTLPSARGAAGRLFAFGADAWKITAYLDKLSNEGGLDGATGTLFLDSNGNILRQPAWSTFNGGRPMPIVGGR</sequence>
<dbReference type="SUPFAM" id="SSF53822">
    <property type="entry name" value="Periplasmic binding protein-like I"/>
    <property type="match status" value="1"/>
</dbReference>
<accession>A0A9P6Y6J3</accession>
<dbReference type="InterPro" id="IPR028082">
    <property type="entry name" value="Peripla_BP_I"/>
</dbReference>
<dbReference type="AlphaFoldDB" id="A0A9P6Y6J3"/>